<evidence type="ECO:0000256" key="5">
    <source>
        <dbReference type="ARBA" id="ARBA00022989"/>
    </source>
</evidence>
<dbReference type="PIRSF" id="PIRSF002744">
    <property type="entry name" value="Pur-cyt_permease"/>
    <property type="match status" value="1"/>
</dbReference>
<evidence type="ECO:0000256" key="8">
    <source>
        <dbReference type="SAM" id="MobiDB-lite"/>
    </source>
</evidence>
<dbReference type="InterPro" id="IPR001248">
    <property type="entry name" value="Pur-cyt_permease"/>
</dbReference>
<reference evidence="10" key="1">
    <citation type="journal article" date="2020" name="Stud. Mycol.">
        <title>101 Dothideomycetes genomes: a test case for predicting lifestyles and emergence of pathogens.</title>
        <authorList>
            <person name="Haridas S."/>
            <person name="Albert R."/>
            <person name="Binder M."/>
            <person name="Bloem J."/>
            <person name="Labutti K."/>
            <person name="Salamov A."/>
            <person name="Andreopoulos B."/>
            <person name="Baker S."/>
            <person name="Barry K."/>
            <person name="Bills G."/>
            <person name="Bluhm B."/>
            <person name="Cannon C."/>
            <person name="Castanera R."/>
            <person name="Culley D."/>
            <person name="Daum C."/>
            <person name="Ezra D."/>
            <person name="Gonzalez J."/>
            <person name="Henrissat B."/>
            <person name="Kuo A."/>
            <person name="Liang C."/>
            <person name="Lipzen A."/>
            <person name="Lutzoni F."/>
            <person name="Magnuson J."/>
            <person name="Mondo S."/>
            <person name="Nolan M."/>
            <person name="Ohm R."/>
            <person name="Pangilinan J."/>
            <person name="Park H.-J."/>
            <person name="Ramirez L."/>
            <person name="Alfaro M."/>
            <person name="Sun H."/>
            <person name="Tritt A."/>
            <person name="Yoshinaga Y."/>
            <person name="Zwiers L.-H."/>
            <person name="Turgeon B."/>
            <person name="Goodwin S."/>
            <person name="Spatafora J."/>
            <person name="Crous P."/>
            <person name="Grigoriev I."/>
        </authorList>
    </citation>
    <scope>NUCLEOTIDE SEQUENCE</scope>
    <source>
        <strain evidence="10">CBS 260.36</strain>
    </source>
</reference>
<feature type="transmembrane region" description="Helical" evidence="9">
    <location>
        <begin position="269"/>
        <end position="291"/>
    </location>
</feature>
<evidence type="ECO:0000313" key="10">
    <source>
        <dbReference type="EMBL" id="KAF2157716.1"/>
    </source>
</evidence>
<evidence type="ECO:0000256" key="2">
    <source>
        <dbReference type="ARBA" id="ARBA00008974"/>
    </source>
</evidence>
<feature type="transmembrane region" description="Helical" evidence="9">
    <location>
        <begin position="89"/>
        <end position="110"/>
    </location>
</feature>
<dbReference type="InterPro" id="IPR026030">
    <property type="entry name" value="Pur-cyt_permease_Fcy2/21/22"/>
</dbReference>
<dbReference type="GO" id="GO:0022857">
    <property type="term" value="F:transmembrane transporter activity"/>
    <property type="evidence" value="ECO:0007669"/>
    <property type="project" value="InterPro"/>
</dbReference>
<feature type="transmembrane region" description="Helical" evidence="9">
    <location>
        <begin position="228"/>
        <end position="249"/>
    </location>
</feature>
<dbReference type="PANTHER" id="PTHR31806">
    <property type="entry name" value="PURINE-CYTOSINE PERMEASE FCY2-RELATED"/>
    <property type="match status" value="1"/>
</dbReference>
<dbReference type="GO" id="GO:0005886">
    <property type="term" value="C:plasma membrane"/>
    <property type="evidence" value="ECO:0007669"/>
    <property type="project" value="TreeGrafter"/>
</dbReference>
<dbReference type="PANTHER" id="PTHR31806:SF7">
    <property type="entry name" value="TRANSPORTER, PUTATIVE (AFU_ORTHOLOGUE AFUA_2G04690)-RELATED"/>
    <property type="match status" value="1"/>
</dbReference>
<dbReference type="Proteomes" id="UP000799439">
    <property type="component" value="Unassembled WGS sequence"/>
</dbReference>
<comment type="similarity">
    <text evidence="2 7">Belongs to the purine-cytosine permease (2.A.39) family.</text>
</comment>
<keyword evidence="6 7" id="KW-0472">Membrane</keyword>
<evidence type="ECO:0000256" key="7">
    <source>
        <dbReference type="PIRNR" id="PIRNR002744"/>
    </source>
</evidence>
<dbReference type="EMBL" id="ML996081">
    <property type="protein sequence ID" value="KAF2157716.1"/>
    <property type="molecule type" value="Genomic_DNA"/>
</dbReference>
<evidence type="ECO:0000256" key="4">
    <source>
        <dbReference type="ARBA" id="ARBA00022692"/>
    </source>
</evidence>
<name>A0A9P4JA64_9PEZI</name>
<accession>A0A9P4JA64</accession>
<feature type="transmembrane region" description="Helical" evidence="9">
    <location>
        <begin position="165"/>
        <end position="189"/>
    </location>
</feature>
<proteinExistence type="inferred from homology"/>
<feature type="transmembrane region" description="Helical" evidence="9">
    <location>
        <begin position="391"/>
        <end position="414"/>
    </location>
</feature>
<gene>
    <name evidence="10" type="ORF">K461DRAFT_220766</name>
</gene>
<dbReference type="GO" id="GO:0000329">
    <property type="term" value="C:fungal-type vacuole membrane"/>
    <property type="evidence" value="ECO:0007669"/>
    <property type="project" value="TreeGrafter"/>
</dbReference>
<dbReference type="Gene3D" id="1.10.4160.10">
    <property type="entry name" value="Hydantoin permease"/>
    <property type="match status" value="1"/>
</dbReference>
<keyword evidence="4 9" id="KW-0812">Transmembrane</keyword>
<feature type="transmembrane region" description="Helical" evidence="9">
    <location>
        <begin position="303"/>
        <end position="330"/>
    </location>
</feature>
<feature type="transmembrane region" description="Helical" evidence="9">
    <location>
        <begin position="122"/>
        <end position="144"/>
    </location>
</feature>
<protein>
    <submittedName>
        <fullName evidence="10">NCS1 family nucleobase:cation symporter-1</fullName>
    </submittedName>
</protein>
<keyword evidence="3 7" id="KW-0813">Transport</keyword>
<evidence type="ECO:0000256" key="3">
    <source>
        <dbReference type="ARBA" id="ARBA00022448"/>
    </source>
</evidence>
<organism evidence="10 11">
    <name type="scientific">Myriangium duriaei CBS 260.36</name>
    <dbReference type="NCBI Taxonomy" id="1168546"/>
    <lineage>
        <taxon>Eukaryota</taxon>
        <taxon>Fungi</taxon>
        <taxon>Dikarya</taxon>
        <taxon>Ascomycota</taxon>
        <taxon>Pezizomycotina</taxon>
        <taxon>Dothideomycetes</taxon>
        <taxon>Dothideomycetidae</taxon>
        <taxon>Myriangiales</taxon>
        <taxon>Myriangiaceae</taxon>
        <taxon>Myriangium</taxon>
    </lineage>
</organism>
<feature type="transmembrane region" description="Helical" evidence="9">
    <location>
        <begin position="469"/>
        <end position="495"/>
    </location>
</feature>
<keyword evidence="5 9" id="KW-1133">Transmembrane helix</keyword>
<keyword evidence="11" id="KW-1185">Reference proteome</keyword>
<evidence type="ECO:0000256" key="1">
    <source>
        <dbReference type="ARBA" id="ARBA00004141"/>
    </source>
</evidence>
<dbReference type="OrthoDB" id="5428495at2759"/>
<feature type="compositionally biased region" description="Low complexity" evidence="8">
    <location>
        <begin position="11"/>
        <end position="20"/>
    </location>
</feature>
<evidence type="ECO:0000313" key="11">
    <source>
        <dbReference type="Proteomes" id="UP000799439"/>
    </source>
</evidence>
<feature type="transmembrane region" description="Helical" evidence="9">
    <location>
        <begin position="507"/>
        <end position="526"/>
    </location>
</feature>
<dbReference type="Pfam" id="PF02133">
    <property type="entry name" value="Transp_cyt_pur"/>
    <property type="match status" value="1"/>
</dbReference>
<evidence type="ECO:0000256" key="6">
    <source>
        <dbReference type="ARBA" id="ARBA00023136"/>
    </source>
</evidence>
<dbReference type="AlphaFoldDB" id="A0A9P4JA64"/>
<feature type="region of interest" description="Disordered" evidence="8">
    <location>
        <begin position="1"/>
        <end position="27"/>
    </location>
</feature>
<feature type="transmembrane region" description="Helical" evidence="9">
    <location>
        <begin position="426"/>
        <end position="448"/>
    </location>
</feature>
<evidence type="ECO:0000256" key="9">
    <source>
        <dbReference type="SAM" id="Phobius"/>
    </source>
</evidence>
<comment type="subcellular location">
    <subcellularLocation>
        <location evidence="1">Membrane</location>
        <topology evidence="1">Multi-pass membrane protein</topology>
    </subcellularLocation>
</comment>
<feature type="transmembrane region" description="Helical" evidence="9">
    <location>
        <begin position="195"/>
        <end position="216"/>
    </location>
</feature>
<comment type="caution">
    <text evidence="10">The sequence shown here is derived from an EMBL/GenBank/DDBJ whole genome shotgun (WGS) entry which is preliminary data.</text>
</comment>
<feature type="transmembrane region" description="Helical" evidence="9">
    <location>
        <begin position="358"/>
        <end position="379"/>
    </location>
</feature>
<sequence>MAINDTKLAHSTSQSSPSPSCHHDNDIERHAQPTDIEHCNCVPVNHGNGPLARLRELEAKLDRKLGVESEAIVRLTPDQKVYQPWHQQAVMALMWASGTLQISCFATGLIGSQLGLNLRQAIVTTVFGTLFGGMVSAYCATMGPETGLRQVSISRYSFGWWPSKIVAVLNVISQIGWATVCCITGGQALSAVSGGTVSIALGIVIVGVGSLVVSFVGLRGVLAMDKYWWFVALVLILVGYGETGQYASTSTNATSSGASLSGTALSSKVLTLLAVVYGSSASWCSIVSDYYAHYPIDTSKTKVFVLTTLGISLPTMIGMCLGCIVGSAMLTSRHDWADAYSSGNVAYVLLAMLHPTGWAKFSVVLLMLTGIACNCINLYSSALSIQQTTRLAARVPRFFWSLLVAGITIALALAGRNKLLTVIQNLLALLGYWETSFFAIIITEHILFRKNSISNYNLEAWNDPSRLPIGIAGLFAFLVGFSGWMIGMVTTWYIGPVAQAVGGGGDVGNELCLVFTFVAFVPMRYMELKWVGR</sequence>